<evidence type="ECO:0000313" key="7">
    <source>
        <dbReference type="Proteomes" id="UP001165065"/>
    </source>
</evidence>
<organism evidence="6 7">
    <name type="scientific">Triparma columacea</name>
    <dbReference type="NCBI Taxonomy" id="722753"/>
    <lineage>
        <taxon>Eukaryota</taxon>
        <taxon>Sar</taxon>
        <taxon>Stramenopiles</taxon>
        <taxon>Ochrophyta</taxon>
        <taxon>Bolidophyceae</taxon>
        <taxon>Parmales</taxon>
        <taxon>Triparmaceae</taxon>
        <taxon>Triparma</taxon>
    </lineage>
</organism>
<sequence length="395" mass="43352">MAVSLDSPLISHTLSSRLNPPRSVGVAGAVVTALARTVFKVALVYLAYLTISEFGGWVKEGGDTDPSDDRSDSTGIFGVVGRTSYLRLKVWSRSFLSLLSTPFKSVIPEVNHYWRLSWGVLAKYRDRYRYLNRDRGTPLSIQGDDWGVATLQSKQSIGGDGGRYVKYTFGLPQGKTLPVGMAQQVKVCCLDGGDNVVKGNFYPSSPRHTKGHFEIVGTKGTPEDGGVWGKEKADLDRTMWEEIDVGDEVAIKPGKSTLEYRGEALPVTDIVYICNGLGVIPMIGQLTEVLNSPSSSVSTCTVVWVNERSSEFYGPAYKELEDEFYKHNRKLDVSCCLERDVYGGSLGENEEVEKSTPEYGEGTMAVVAGPDYFVKKVNLYLQQRGYPANCICALG</sequence>
<accession>A0A9W7L995</accession>
<dbReference type="Proteomes" id="UP001165065">
    <property type="component" value="Unassembled WGS sequence"/>
</dbReference>
<keyword evidence="2 5" id="KW-0285">Flavoprotein</keyword>
<dbReference type="GO" id="GO:0071949">
    <property type="term" value="F:FAD binding"/>
    <property type="evidence" value="ECO:0007669"/>
    <property type="project" value="TreeGrafter"/>
</dbReference>
<keyword evidence="4" id="KW-0560">Oxidoreductase</keyword>
<protein>
    <submittedName>
        <fullName evidence="6">Uncharacterized protein</fullName>
    </submittedName>
</protein>
<dbReference type="Gene3D" id="3.40.50.80">
    <property type="entry name" value="Nucleotide-binding domain of ferredoxin-NADP reductase (FNR) module"/>
    <property type="match status" value="1"/>
</dbReference>
<keyword evidence="7" id="KW-1185">Reference proteome</keyword>
<feature type="binding site" evidence="5">
    <location>
        <position position="219"/>
    </location>
    <ligand>
        <name>FAD</name>
        <dbReference type="ChEBI" id="CHEBI:57692"/>
    </ligand>
</feature>
<dbReference type="EMBL" id="BRYA01000159">
    <property type="protein sequence ID" value="GMI41875.1"/>
    <property type="molecule type" value="Genomic_DNA"/>
</dbReference>
<feature type="binding site" evidence="5">
    <location>
        <position position="216"/>
    </location>
    <ligand>
        <name>FAD</name>
        <dbReference type="ChEBI" id="CHEBI:57692"/>
    </ligand>
</feature>
<comment type="cofactor">
    <cofactor evidence="1 5">
        <name>FAD</name>
        <dbReference type="ChEBI" id="CHEBI:57692"/>
    </cofactor>
</comment>
<dbReference type="GO" id="GO:0016491">
    <property type="term" value="F:oxidoreductase activity"/>
    <property type="evidence" value="ECO:0007669"/>
    <property type="project" value="UniProtKB-KW"/>
</dbReference>
<proteinExistence type="predicted"/>
<evidence type="ECO:0000256" key="1">
    <source>
        <dbReference type="ARBA" id="ARBA00001974"/>
    </source>
</evidence>
<dbReference type="AlphaFoldDB" id="A0A9W7L995"/>
<comment type="caution">
    <text evidence="6">The sequence shown here is derived from an EMBL/GenBank/DDBJ whole genome shotgun (WGS) entry which is preliminary data.</text>
</comment>
<dbReference type="SUPFAM" id="SSF52343">
    <property type="entry name" value="Ferredoxin reductase-like, C-terminal NADP-linked domain"/>
    <property type="match status" value="1"/>
</dbReference>
<evidence type="ECO:0000313" key="6">
    <source>
        <dbReference type="EMBL" id="GMI41875.1"/>
    </source>
</evidence>
<name>A0A9W7L995_9STRA</name>
<dbReference type="PANTHER" id="PTHR19370">
    <property type="entry name" value="NADH-CYTOCHROME B5 REDUCTASE"/>
    <property type="match status" value="1"/>
</dbReference>
<evidence type="ECO:0000256" key="5">
    <source>
        <dbReference type="PIRSR" id="PIRSR601834-1"/>
    </source>
</evidence>
<dbReference type="OrthoDB" id="202431at2759"/>
<evidence type="ECO:0000256" key="3">
    <source>
        <dbReference type="ARBA" id="ARBA00022827"/>
    </source>
</evidence>
<evidence type="ECO:0000256" key="4">
    <source>
        <dbReference type="ARBA" id="ARBA00023002"/>
    </source>
</evidence>
<evidence type="ECO:0000256" key="2">
    <source>
        <dbReference type="ARBA" id="ARBA00022630"/>
    </source>
</evidence>
<reference evidence="7" key="1">
    <citation type="journal article" date="2023" name="Commun. Biol.">
        <title>Genome analysis of Parmales, the sister group of diatoms, reveals the evolutionary specialization of diatoms from phago-mixotrophs to photoautotrophs.</title>
        <authorList>
            <person name="Ban H."/>
            <person name="Sato S."/>
            <person name="Yoshikawa S."/>
            <person name="Yamada K."/>
            <person name="Nakamura Y."/>
            <person name="Ichinomiya M."/>
            <person name="Sato N."/>
            <person name="Blanc-Mathieu R."/>
            <person name="Endo H."/>
            <person name="Kuwata A."/>
            <person name="Ogata H."/>
        </authorList>
    </citation>
    <scope>NUCLEOTIDE SEQUENCE [LARGE SCALE GENOMIC DNA]</scope>
</reference>
<gene>
    <name evidence="6" type="ORF">TrCOL_g338</name>
</gene>
<dbReference type="InterPro" id="IPR039261">
    <property type="entry name" value="FNR_nucleotide-bd"/>
</dbReference>
<dbReference type="PANTHER" id="PTHR19370:SF185">
    <property type="entry name" value="NADH-CYTOCHROME B5 REDUCTASE"/>
    <property type="match status" value="1"/>
</dbReference>
<dbReference type="InterPro" id="IPR001834">
    <property type="entry name" value="CBR-like"/>
</dbReference>
<keyword evidence="3 5" id="KW-0274">FAD</keyword>